<dbReference type="InterPro" id="IPR027417">
    <property type="entry name" value="P-loop_NTPase"/>
</dbReference>
<dbReference type="InterPro" id="IPR030378">
    <property type="entry name" value="G_CP_dom"/>
</dbReference>
<dbReference type="PANTHER" id="PTHR32120:SF11">
    <property type="entry name" value="SMALL RIBOSOMAL SUBUNIT BIOGENESIS GTPASE RSGA 1, MITOCHONDRIAL-RELATED"/>
    <property type="match status" value="1"/>
</dbReference>
<dbReference type="PROSITE" id="PS50936">
    <property type="entry name" value="ENGC_GTPASE"/>
    <property type="match status" value="1"/>
</dbReference>
<dbReference type="InterPro" id="IPR031944">
    <property type="entry name" value="RsgA_N"/>
</dbReference>
<dbReference type="EC" id="3.6.1.-" evidence="10"/>
<keyword evidence="7 10" id="KW-0862">Zinc</keyword>
<sequence length="288" mass="32501">MNIGIVVKNMNGYFYVQSPDGEVHECKVRGRLKQNRYTLLVGDRVHYSEDGFIESILPRINSMVRPAVANIDQVILVVAAHEPDINELLFNKLLVMIEHADIPVVICINKCDLADENTRELVDRYQTIGYTVIRTSTYVKEGLEELRSTLEGKITAFAGPSGVGKSSLLNALEPNFAFQTGDVSDKIKRGRHTTRHASLFSLNEESFIMDTPGFSAIEFNDVSLERLPSLFPEFLSCEVDCKFSPCYHDKEPVCGVKQAVDNGVVFLSRYEAYLAIREEIMNQKKRSR</sequence>
<evidence type="ECO:0000313" key="13">
    <source>
        <dbReference type="EMBL" id="MDV5088455.1"/>
    </source>
</evidence>
<keyword evidence="6 10" id="KW-0378">Hydrolase</keyword>
<dbReference type="Gene3D" id="1.10.40.50">
    <property type="entry name" value="Probable gtpase engc, domain 3"/>
    <property type="match status" value="1"/>
</dbReference>
<organism evidence="13 14">
    <name type="scientific">Veillonella absiana</name>
    <dbReference type="NCBI Taxonomy" id="3079305"/>
    <lineage>
        <taxon>Bacteria</taxon>
        <taxon>Bacillati</taxon>
        <taxon>Bacillota</taxon>
        <taxon>Negativicutes</taxon>
        <taxon>Veillonellales</taxon>
        <taxon>Veillonellaceae</taxon>
        <taxon>Veillonella</taxon>
    </lineage>
</organism>
<dbReference type="InterPro" id="IPR010914">
    <property type="entry name" value="RsgA_GTPase_dom"/>
</dbReference>
<evidence type="ECO:0000256" key="5">
    <source>
        <dbReference type="ARBA" id="ARBA00022741"/>
    </source>
</evidence>
<protein>
    <recommendedName>
        <fullName evidence="10">Small ribosomal subunit biogenesis GTPase RsgA</fullName>
        <ecNumber evidence="10">3.6.1.-</ecNumber>
    </recommendedName>
</protein>
<dbReference type="CDD" id="cd01854">
    <property type="entry name" value="YjeQ_EngC"/>
    <property type="match status" value="1"/>
</dbReference>
<keyword evidence="3 10" id="KW-0479">Metal-binding</keyword>
<evidence type="ECO:0000256" key="7">
    <source>
        <dbReference type="ARBA" id="ARBA00022833"/>
    </source>
</evidence>
<dbReference type="Gene3D" id="3.40.50.300">
    <property type="entry name" value="P-loop containing nucleotide triphosphate hydrolases"/>
    <property type="match status" value="1"/>
</dbReference>
<feature type="domain" description="EngC GTPase" evidence="11">
    <location>
        <begin position="69"/>
        <end position="215"/>
    </location>
</feature>
<dbReference type="InterPro" id="IPR004881">
    <property type="entry name" value="Ribosome_biogen_GTPase_RsgA"/>
</dbReference>
<keyword evidence="2 10" id="KW-0690">Ribosome biogenesis</keyword>
<evidence type="ECO:0000256" key="3">
    <source>
        <dbReference type="ARBA" id="ARBA00022723"/>
    </source>
</evidence>
<dbReference type="Pfam" id="PF16745">
    <property type="entry name" value="RsgA_N"/>
    <property type="match status" value="1"/>
</dbReference>
<feature type="binding site" evidence="10">
    <location>
        <begin position="159"/>
        <end position="167"/>
    </location>
    <ligand>
        <name>GTP</name>
        <dbReference type="ChEBI" id="CHEBI:37565"/>
    </ligand>
</feature>
<name>A0ABU3Z960_9FIRM</name>
<evidence type="ECO:0000256" key="9">
    <source>
        <dbReference type="ARBA" id="ARBA00023134"/>
    </source>
</evidence>
<evidence type="ECO:0000256" key="2">
    <source>
        <dbReference type="ARBA" id="ARBA00022517"/>
    </source>
</evidence>
<dbReference type="InterPro" id="IPR012340">
    <property type="entry name" value="NA-bd_OB-fold"/>
</dbReference>
<dbReference type="HAMAP" id="MF_01820">
    <property type="entry name" value="GTPase_RsgA"/>
    <property type="match status" value="1"/>
</dbReference>
<comment type="function">
    <text evidence="10">One of several proteins that assist in the late maturation steps of the functional core of the 30S ribosomal subunit. Helps release RbfA from mature subunits. May play a role in the assembly of ribosomal proteins into the subunit. Circularly permuted GTPase that catalyzes slow GTP hydrolysis, GTPase activity is stimulated by the 30S ribosomal subunit.</text>
</comment>
<keyword evidence="14" id="KW-1185">Reference proteome</keyword>
<evidence type="ECO:0000256" key="4">
    <source>
        <dbReference type="ARBA" id="ARBA00022730"/>
    </source>
</evidence>
<dbReference type="Pfam" id="PF03193">
    <property type="entry name" value="RsgA_GTPase"/>
    <property type="match status" value="1"/>
</dbReference>
<feature type="binding site" evidence="10">
    <location>
        <begin position="109"/>
        <end position="112"/>
    </location>
    <ligand>
        <name>GTP</name>
        <dbReference type="ChEBI" id="CHEBI:37565"/>
    </ligand>
</feature>
<feature type="binding site" evidence="10">
    <location>
        <position position="254"/>
    </location>
    <ligand>
        <name>Zn(2+)</name>
        <dbReference type="ChEBI" id="CHEBI:29105"/>
    </ligand>
</feature>
<comment type="subcellular location">
    <subcellularLocation>
        <location evidence="10">Cytoplasm</location>
    </subcellularLocation>
</comment>
<dbReference type="Proteomes" id="UP001272515">
    <property type="component" value="Unassembled WGS sequence"/>
</dbReference>
<dbReference type="Gene3D" id="2.40.50.140">
    <property type="entry name" value="Nucleic acid-binding proteins"/>
    <property type="match status" value="1"/>
</dbReference>
<reference evidence="13 14" key="1">
    <citation type="submission" date="2023-10" db="EMBL/GenBank/DDBJ databases">
        <title>Veillonella sp. nov., isolated from a pig farm feces dump.</title>
        <authorList>
            <person name="Chang Y.-H."/>
        </authorList>
    </citation>
    <scope>NUCLEOTIDE SEQUENCE [LARGE SCALE GENOMIC DNA]</scope>
    <source>
        <strain evidence="13 14">YH-vei2233</strain>
    </source>
</reference>
<dbReference type="RefSeq" id="WP_295188017.1">
    <property type="nucleotide sequence ID" value="NZ_JAWJZA010000003.1"/>
</dbReference>
<proteinExistence type="inferred from homology"/>
<dbReference type="PROSITE" id="PS51721">
    <property type="entry name" value="G_CP"/>
    <property type="match status" value="1"/>
</dbReference>
<accession>A0ABU3Z960</accession>
<dbReference type="SUPFAM" id="SSF50249">
    <property type="entry name" value="Nucleic acid-binding proteins"/>
    <property type="match status" value="1"/>
</dbReference>
<comment type="similarity">
    <text evidence="10">Belongs to the TRAFAC class YlqF/YawG GTPase family. RsgA subfamily.</text>
</comment>
<evidence type="ECO:0000313" key="14">
    <source>
        <dbReference type="Proteomes" id="UP001272515"/>
    </source>
</evidence>
<feature type="binding site" evidence="10">
    <location>
        <position position="248"/>
    </location>
    <ligand>
        <name>Zn(2+)</name>
        <dbReference type="ChEBI" id="CHEBI:29105"/>
    </ligand>
</feature>
<evidence type="ECO:0000256" key="10">
    <source>
        <dbReference type="HAMAP-Rule" id="MF_01820"/>
    </source>
</evidence>
<comment type="cofactor">
    <cofactor evidence="10">
        <name>Zn(2+)</name>
        <dbReference type="ChEBI" id="CHEBI:29105"/>
    </cofactor>
    <text evidence="10">Binds 1 zinc ion per subunit.</text>
</comment>
<evidence type="ECO:0000259" key="11">
    <source>
        <dbReference type="PROSITE" id="PS50936"/>
    </source>
</evidence>
<keyword evidence="5 10" id="KW-0547">Nucleotide-binding</keyword>
<dbReference type="SUPFAM" id="SSF52540">
    <property type="entry name" value="P-loop containing nucleoside triphosphate hydrolases"/>
    <property type="match status" value="1"/>
</dbReference>
<keyword evidence="9 10" id="KW-0342">GTP-binding</keyword>
<feature type="binding site" evidence="10">
    <location>
        <position position="246"/>
    </location>
    <ligand>
        <name>Zn(2+)</name>
        <dbReference type="ChEBI" id="CHEBI:29105"/>
    </ligand>
</feature>
<dbReference type="NCBIfam" id="TIGR00157">
    <property type="entry name" value="ribosome small subunit-dependent GTPase A"/>
    <property type="match status" value="1"/>
</dbReference>
<comment type="subunit">
    <text evidence="10">Monomer. Associates with 30S ribosomal subunit, binds 16S rRNA.</text>
</comment>
<dbReference type="PANTHER" id="PTHR32120">
    <property type="entry name" value="SMALL RIBOSOMAL SUBUNIT BIOGENESIS GTPASE RSGA"/>
    <property type="match status" value="1"/>
</dbReference>
<comment type="caution">
    <text evidence="13">The sequence shown here is derived from an EMBL/GenBank/DDBJ whole genome shotgun (WGS) entry which is preliminary data.</text>
</comment>
<gene>
    <name evidence="10 13" type="primary">rsgA</name>
    <name evidence="13" type="ORF">RVY80_06305</name>
</gene>
<feature type="domain" description="CP-type G" evidence="12">
    <location>
        <begin position="60"/>
        <end position="217"/>
    </location>
</feature>
<evidence type="ECO:0000256" key="1">
    <source>
        <dbReference type="ARBA" id="ARBA00022490"/>
    </source>
</evidence>
<keyword evidence="4 10" id="KW-0699">rRNA-binding</keyword>
<feature type="binding site" evidence="10">
    <location>
        <position position="241"/>
    </location>
    <ligand>
        <name>Zn(2+)</name>
        <dbReference type="ChEBI" id="CHEBI:29105"/>
    </ligand>
</feature>
<keyword evidence="8 10" id="KW-0694">RNA-binding</keyword>
<dbReference type="EMBL" id="JAWJZB010000006">
    <property type="protein sequence ID" value="MDV5088455.1"/>
    <property type="molecule type" value="Genomic_DNA"/>
</dbReference>
<evidence type="ECO:0000256" key="6">
    <source>
        <dbReference type="ARBA" id="ARBA00022801"/>
    </source>
</evidence>
<keyword evidence="1 10" id="KW-0963">Cytoplasm</keyword>
<evidence type="ECO:0000259" key="12">
    <source>
        <dbReference type="PROSITE" id="PS51721"/>
    </source>
</evidence>
<evidence type="ECO:0000256" key="8">
    <source>
        <dbReference type="ARBA" id="ARBA00022884"/>
    </source>
</evidence>